<dbReference type="VEuPathDB" id="FungiDB:PAAG_05505"/>
<dbReference type="eggNOG" id="ENOG502RYS9">
    <property type="taxonomic scope" value="Eukaryota"/>
</dbReference>
<reference evidence="1 2" key="1">
    <citation type="journal article" date="2011" name="PLoS Genet.">
        <title>Comparative genomic analysis of human fungal pathogens causing paracoccidioidomycosis.</title>
        <authorList>
            <person name="Desjardins C.A."/>
            <person name="Champion M.D."/>
            <person name="Holder J.W."/>
            <person name="Muszewska A."/>
            <person name="Goldberg J."/>
            <person name="Bailao A.M."/>
            <person name="Brigido M.M."/>
            <person name="Ferreira M.E."/>
            <person name="Garcia A.M."/>
            <person name="Grynberg M."/>
            <person name="Gujja S."/>
            <person name="Heiman D.I."/>
            <person name="Henn M.R."/>
            <person name="Kodira C.D."/>
            <person name="Leon-Narvaez H."/>
            <person name="Longo L.V."/>
            <person name="Ma L.J."/>
            <person name="Malavazi I."/>
            <person name="Matsuo A.L."/>
            <person name="Morais F.V."/>
            <person name="Pereira M."/>
            <person name="Rodriguez-Brito S."/>
            <person name="Sakthikumar S."/>
            <person name="Salem-Izacc S.M."/>
            <person name="Sykes S.M."/>
            <person name="Teixeira M.M."/>
            <person name="Vallejo M.C."/>
            <person name="Walter M.E."/>
            <person name="Yandava C."/>
            <person name="Young S."/>
            <person name="Zeng Q."/>
            <person name="Zucker J."/>
            <person name="Felipe M.S."/>
            <person name="Goldman G.H."/>
            <person name="Haas B.J."/>
            <person name="McEwen J.G."/>
            <person name="Nino-Vega G."/>
            <person name="Puccia R."/>
            <person name="San-Blas G."/>
            <person name="Soares C.M."/>
            <person name="Birren B.W."/>
            <person name="Cuomo C.A."/>
        </authorList>
    </citation>
    <scope>NUCLEOTIDE SEQUENCE [LARGE SCALE GENOMIC DNA]</scope>
    <source>
        <strain evidence="2">ATCC MYA-826 / Pb01</strain>
    </source>
</reference>
<dbReference type="EMBL" id="KN294005">
    <property type="protein sequence ID" value="EEH34456.2"/>
    <property type="molecule type" value="Genomic_DNA"/>
</dbReference>
<dbReference type="HOGENOM" id="CLU_2590393_0_0_1"/>
<keyword evidence="2" id="KW-1185">Reference proteome</keyword>
<proteinExistence type="predicted"/>
<evidence type="ECO:0000313" key="2">
    <source>
        <dbReference type="Proteomes" id="UP000002059"/>
    </source>
</evidence>
<dbReference type="KEGG" id="pbl:PAAG_05505"/>
<dbReference type="GeneID" id="9095845"/>
<keyword evidence="1" id="KW-0808">Transferase</keyword>
<evidence type="ECO:0000313" key="1">
    <source>
        <dbReference type="EMBL" id="EEH34456.2"/>
    </source>
</evidence>
<gene>
    <name evidence="1" type="ORF">PAAG_05505</name>
</gene>
<dbReference type="RefSeq" id="XP_002792776.2">
    <property type="nucleotide sequence ID" value="XM_002792730.2"/>
</dbReference>
<name>C1H412_PARBA</name>
<dbReference type="AlphaFoldDB" id="C1H412"/>
<accession>C1H412</accession>
<protein>
    <submittedName>
        <fullName evidence="1">Phosphotransferase enzyme family protein</fullName>
    </submittedName>
</protein>
<organism evidence="1 2">
    <name type="scientific">Paracoccidioides lutzii (strain ATCC MYA-826 / Pb01)</name>
    <name type="common">Paracoccidioides brasiliensis</name>
    <dbReference type="NCBI Taxonomy" id="502779"/>
    <lineage>
        <taxon>Eukaryota</taxon>
        <taxon>Fungi</taxon>
        <taxon>Dikarya</taxon>
        <taxon>Ascomycota</taxon>
        <taxon>Pezizomycotina</taxon>
        <taxon>Eurotiomycetes</taxon>
        <taxon>Eurotiomycetidae</taxon>
        <taxon>Onygenales</taxon>
        <taxon>Ajellomycetaceae</taxon>
        <taxon>Paracoccidioides</taxon>
    </lineage>
</organism>
<dbReference type="OrthoDB" id="2906425at2759"/>
<sequence>MLPNHSDEDFRQSSFFKTWPQLPSPEDIRAQARAQYLAGSSLDKRKVFEDTDPQWNPSPNAFASMGFFVKWGSNITIAEG</sequence>
<dbReference type="Proteomes" id="UP000002059">
    <property type="component" value="Partially assembled WGS sequence"/>
</dbReference>
<dbReference type="GO" id="GO:0016740">
    <property type="term" value="F:transferase activity"/>
    <property type="evidence" value="ECO:0007669"/>
    <property type="project" value="UniProtKB-KW"/>
</dbReference>